<protein>
    <submittedName>
        <fullName evidence="2">Uncharacterized protein</fullName>
    </submittedName>
</protein>
<dbReference type="STRING" id="553466.SAMN04487950_3972"/>
<feature type="transmembrane region" description="Helical" evidence="1">
    <location>
        <begin position="28"/>
        <end position="45"/>
    </location>
</feature>
<reference evidence="3" key="1">
    <citation type="submission" date="2016-10" db="EMBL/GenBank/DDBJ databases">
        <authorList>
            <person name="Varghese N."/>
            <person name="Submissions S."/>
        </authorList>
    </citation>
    <scope>NUCLEOTIDE SEQUENCE [LARGE SCALE GENOMIC DNA]</scope>
    <source>
        <strain evidence="3">CGMCC 1.7738</strain>
    </source>
</reference>
<name>A0A1I4I6V8_9EURY</name>
<dbReference type="EMBL" id="FOTC01000007">
    <property type="protein sequence ID" value="SFL49426.1"/>
    <property type="molecule type" value="Genomic_DNA"/>
</dbReference>
<dbReference type="AlphaFoldDB" id="A0A1I4I6V8"/>
<evidence type="ECO:0000313" key="2">
    <source>
        <dbReference type="EMBL" id="SFL49426.1"/>
    </source>
</evidence>
<proteinExistence type="predicted"/>
<evidence type="ECO:0000313" key="3">
    <source>
        <dbReference type="Proteomes" id="UP000199607"/>
    </source>
</evidence>
<keyword evidence="1" id="KW-0472">Membrane</keyword>
<gene>
    <name evidence="2" type="ORF">SAMN04487950_3972</name>
</gene>
<keyword evidence="1" id="KW-1133">Transmembrane helix</keyword>
<accession>A0A1I4I6V8</accession>
<dbReference type="RefSeq" id="WP_089871749.1">
    <property type="nucleotide sequence ID" value="NZ_FOTC01000007.1"/>
</dbReference>
<keyword evidence="1" id="KW-0812">Transmembrane</keyword>
<sequence>MPSHDSTDRTLRAVGPVEIRPRSVTRQLCGFVLAFVGYSIVDWATSPATPLVPTVLYTALGTFVVCNGLYVGGVRFR</sequence>
<dbReference type="Proteomes" id="UP000199607">
    <property type="component" value="Unassembled WGS sequence"/>
</dbReference>
<keyword evidence="3" id="KW-1185">Reference proteome</keyword>
<feature type="transmembrane region" description="Helical" evidence="1">
    <location>
        <begin position="51"/>
        <end position="71"/>
    </location>
</feature>
<organism evidence="2 3">
    <name type="scientific">Halogranum rubrum</name>
    <dbReference type="NCBI Taxonomy" id="553466"/>
    <lineage>
        <taxon>Archaea</taxon>
        <taxon>Methanobacteriati</taxon>
        <taxon>Methanobacteriota</taxon>
        <taxon>Stenosarchaea group</taxon>
        <taxon>Halobacteria</taxon>
        <taxon>Halobacteriales</taxon>
        <taxon>Haloferacaceae</taxon>
    </lineage>
</organism>
<evidence type="ECO:0000256" key="1">
    <source>
        <dbReference type="SAM" id="Phobius"/>
    </source>
</evidence>